<dbReference type="EMBL" id="SUMC01000031">
    <property type="protein sequence ID" value="TKA08377.1"/>
    <property type="molecule type" value="Genomic_DNA"/>
</dbReference>
<dbReference type="OrthoDB" id="3874088at2"/>
<comment type="caution">
    <text evidence="3">The sequence shown here is derived from an EMBL/GenBank/DDBJ whole genome shotgun (WGS) entry which is preliminary data.</text>
</comment>
<evidence type="ECO:0000259" key="2">
    <source>
        <dbReference type="Pfam" id="PF06527"/>
    </source>
</evidence>
<dbReference type="Proteomes" id="UP000305778">
    <property type="component" value="Unassembled WGS sequence"/>
</dbReference>
<evidence type="ECO:0000313" key="3">
    <source>
        <dbReference type="EMBL" id="TKA08377.1"/>
    </source>
</evidence>
<dbReference type="AlphaFoldDB" id="A0A4U0SJL0"/>
<name>A0A4U0SJL0_9ACTN</name>
<dbReference type="InterPro" id="IPR009492">
    <property type="entry name" value="TniQ"/>
</dbReference>
<feature type="domain" description="TniQ" evidence="2">
    <location>
        <begin position="8"/>
        <end position="160"/>
    </location>
</feature>
<sequence length="243" mass="26912">MSPLRPLPRSLAPLPDESLVGFLLRLAHHNNVSPGTIVRHTGLSSHWTGLTEHLSISQQYLQTPEQSAEFVRTTRLGEDEVANLFLAPFGARFGPLDATLIRRPRGPILHGNHDVFRRWSRFCPHCLAGDSGIERAHGGSWKRLWRLPPVFACPVYRCLLRHNCAKCGHLGRARPGLCAPAGSPRARGRQNAQLSEELPAAEVPPHPQDSHHDRGNPPVRDSTRPRVATCAAWRLVVLTGQVD</sequence>
<gene>
    <name evidence="3" type="ORF">FCI23_28195</name>
</gene>
<keyword evidence="4" id="KW-1185">Reference proteome</keyword>
<evidence type="ECO:0000313" key="4">
    <source>
        <dbReference type="Proteomes" id="UP000305778"/>
    </source>
</evidence>
<accession>A0A4U0SJL0</accession>
<feature type="region of interest" description="Disordered" evidence="1">
    <location>
        <begin position="200"/>
        <end position="224"/>
    </location>
</feature>
<dbReference type="RefSeq" id="WP_136726755.1">
    <property type="nucleotide sequence ID" value="NZ_SUMC01000031.1"/>
</dbReference>
<organism evidence="3 4">
    <name type="scientific">Actinacidiphila oryziradicis</name>
    <dbReference type="NCBI Taxonomy" id="2571141"/>
    <lineage>
        <taxon>Bacteria</taxon>
        <taxon>Bacillati</taxon>
        <taxon>Actinomycetota</taxon>
        <taxon>Actinomycetes</taxon>
        <taxon>Kitasatosporales</taxon>
        <taxon>Streptomycetaceae</taxon>
        <taxon>Actinacidiphila</taxon>
    </lineage>
</organism>
<proteinExistence type="predicted"/>
<reference evidence="3 4" key="1">
    <citation type="submission" date="2019-04" db="EMBL/GenBank/DDBJ databases">
        <title>Streptomyces oryziradicis sp. nov., a novel actinomycete isolated from rhizosphere soil of rice (Oryza sativa L.).</title>
        <authorList>
            <person name="Li C."/>
        </authorList>
    </citation>
    <scope>NUCLEOTIDE SEQUENCE [LARGE SCALE GENOMIC DNA]</scope>
    <source>
        <strain evidence="3 4">NEAU-C40</strain>
    </source>
</reference>
<dbReference type="Pfam" id="PF06527">
    <property type="entry name" value="TniQ"/>
    <property type="match status" value="1"/>
</dbReference>
<evidence type="ECO:0000256" key="1">
    <source>
        <dbReference type="SAM" id="MobiDB-lite"/>
    </source>
</evidence>
<protein>
    <recommendedName>
        <fullName evidence="2">TniQ domain-containing protein</fullName>
    </recommendedName>
</protein>